<dbReference type="Pfam" id="PF21365">
    <property type="entry name" value="Glyco_hydro_31_3rd"/>
    <property type="match status" value="1"/>
</dbReference>
<dbReference type="GO" id="GO:0061634">
    <property type="term" value="F:alpha-D-xyloside xylohydrolase"/>
    <property type="evidence" value="ECO:0007669"/>
    <property type="project" value="UniProtKB-EC"/>
</dbReference>
<evidence type="ECO:0000256" key="4">
    <source>
        <dbReference type="ARBA" id="ARBA00052064"/>
    </source>
</evidence>
<dbReference type="STRING" id="1398.AB434_1688"/>
<dbReference type="CDD" id="cd06593">
    <property type="entry name" value="GH31_xylosidase_YicI"/>
    <property type="match status" value="1"/>
</dbReference>
<dbReference type="CDD" id="cd14752">
    <property type="entry name" value="GH31_N"/>
    <property type="match status" value="1"/>
</dbReference>
<evidence type="ECO:0000259" key="8">
    <source>
        <dbReference type="Pfam" id="PF13802"/>
    </source>
</evidence>
<reference evidence="11" key="3">
    <citation type="submission" date="2016-01" db="EMBL/GenBank/DDBJ databases">
        <authorList>
            <person name="Oliw E.H."/>
        </authorList>
    </citation>
    <scope>NUCLEOTIDE SEQUENCE [LARGE SCALE GENOMIC DNA]</scope>
    <source>
        <strain evidence="11">GED7749B</strain>
    </source>
</reference>
<evidence type="ECO:0000256" key="6">
    <source>
        <dbReference type="RuleBase" id="RU361185"/>
    </source>
</evidence>
<dbReference type="SUPFAM" id="SSF51011">
    <property type="entry name" value="Glycosyl hydrolase domain"/>
    <property type="match status" value="1"/>
</dbReference>
<dbReference type="Gene3D" id="3.20.20.80">
    <property type="entry name" value="Glycosidases"/>
    <property type="match status" value="1"/>
</dbReference>
<dbReference type="InterPro" id="IPR017853">
    <property type="entry name" value="GH"/>
</dbReference>
<evidence type="ECO:0000313" key="12">
    <source>
        <dbReference type="Proteomes" id="UP000032024"/>
    </source>
</evidence>
<dbReference type="GO" id="GO:0030246">
    <property type="term" value="F:carbohydrate binding"/>
    <property type="evidence" value="ECO:0007669"/>
    <property type="project" value="InterPro"/>
</dbReference>
<dbReference type="InterPro" id="IPR050985">
    <property type="entry name" value="Alpha-glycosidase_related"/>
</dbReference>
<dbReference type="PATRIC" id="fig|1398.18.peg.3599"/>
<dbReference type="SUPFAM" id="SSF51445">
    <property type="entry name" value="(Trans)glycosidases"/>
    <property type="match status" value="1"/>
</dbReference>
<dbReference type="Proteomes" id="UP000070376">
    <property type="component" value="Unassembled WGS sequence"/>
</dbReference>
<evidence type="ECO:0000256" key="1">
    <source>
        <dbReference type="ARBA" id="ARBA00007806"/>
    </source>
</evidence>
<gene>
    <name evidence="11" type="ORF">HMPREF3213_00567</name>
    <name evidence="10" type="ORF">SB48_HM08orf05801</name>
</gene>
<keyword evidence="12" id="KW-1185">Reference proteome</keyword>
<evidence type="ECO:0000259" key="9">
    <source>
        <dbReference type="Pfam" id="PF21365"/>
    </source>
</evidence>
<dbReference type="InterPro" id="IPR011013">
    <property type="entry name" value="Gal_mutarotase_sf_dom"/>
</dbReference>
<protein>
    <recommendedName>
        <fullName evidence="5">alpha-D-xyloside xylohydrolase</fullName>
        <ecNumber evidence="5">3.2.1.177</ecNumber>
    </recommendedName>
</protein>
<proteinExistence type="inferred from homology"/>
<name>A0A0C5CC87_HEYCO</name>
<dbReference type="PANTHER" id="PTHR43053">
    <property type="entry name" value="GLYCOSIDASE FAMILY 31"/>
    <property type="match status" value="1"/>
</dbReference>
<evidence type="ECO:0000256" key="3">
    <source>
        <dbReference type="ARBA" id="ARBA00023295"/>
    </source>
</evidence>
<dbReference type="Proteomes" id="UP000032024">
    <property type="component" value="Chromosome"/>
</dbReference>
<evidence type="ECO:0000256" key="5">
    <source>
        <dbReference type="ARBA" id="ARBA00066962"/>
    </source>
</evidence>
<sequence>MKFTNGVWLAREGYTISSPIHVFEAQTDEKKLTVFAPFKKVQSRADTLNLGMMTVDITSPQEDVLSVKLTHHAGGIQKGPEFQVHRQEKKIQVTEDEHLITVTTGQLSAKINKGKYELSFVAGDRLLTKSAYKSTGYVLSDQKKAYIKESLDLNVGEYIYGLGERFTNFAKNGQTVEIWNKDGGTSSEQSYKNVPFFISNKGYGVFVNYPGHVSFEIGSEHVSKTQFSVEDETLEYFFIYGPTMHEIIRKYTDLTGKPALPPAWSFGLWLSTSFCTDYDEKTVNQFIDGMHERGIPLDVFHFDCFWMKEFEWCNFEWDKRIFPEPEKMLQRLKDKGLKICVWINPYIGQKSPLFEEAKKAGYFIKRKDGSVWQWDLWQGGQGVVDFTNPDARKWYTSKLERLLDMGVDAFKTDFGERIPEDVVYYDGSNPGKMHNYYTYLYNKTVFDLLKEKKGEQNAVVFARSATAGSQQFPVHWGGDCQSNYNSMAESLRGGLSLMLSGFSFWSHDIGGFEEGATPDIYKRWTQFGLLSSHSRYHGNVEYRVPWIFDEEAVEVTKKFTKLKYSLMPYLFKHAVEAHRFGVPVMRPMVMEFQDDPAAVLLDRQYMLGENLLVAPIFNEDGNAEYYLPQGKWTNILTGKVYEGGKWYHENYDYMAFPLLAKENSIIICGPETAHAEYEYGKEPIIHLYGFDGEDVIKETVVYEPDGRESVTVKAENKSGTVYLTVKGPENYQVVWHPQHGDAAVIQNRFHHEEAVLHK</sequence>
<dbReference type="InterPro" id="IPR013780">
    <property type="entry name" value="Glyco_hydro_b"/>
</dbReference>
<dbReference type="Gene3D" id="2.60.40.1760">
    <property type="entry name" value="glycosyl hydrolase (family 31)"/>
    <property type="match status" value="1"/>
</dbReference>
<evidence type="ECO:0000313" key="13">
    <source>
        <dbReference type="Proteomes" id="UP000070376"/>
    </source>
</evidence>
<dbReference type="SUPFAM" id="SSF117125">
    <property type="entry name" value="Putative glucosidase YicI, C-terminal domain"/>
    <property type="match status" value="1"/>
</dbReference>
<dbReference type="Pfam" id="PF13802">
    <property type="entry name" value="Gal_mutarotas_2"/>
    <property type="match status" value="1"/>
</dbReference>
<dbReference type="AlphaFoldDB" id="A0A0C5CC87"/>
<accession>A0A0C5CC87</accession>
<dbReference type="EMBL" id="LRPN01000020">
    <property type="protein sequence ID" value="KWZ85134.1"/>
    <property type="molecule type" value="Genomic_DNA"/>
</dbReference>
<feature type="domain" description="Glycoside hydrolase family 31 N-terminal" evidence="8">
    <location>
        <begin position="55"/>
        <end position="215"/>
    </location>
</feature>
<dbReference type="InterPro" id="IPR048395">
    <property type="entry name" value="Glyco_hydro_31_C"/>
</dbReference>
<dbReference type="GO" id="GO:0005975">
    <property type="term" value="P:carbohydrate metabolic process"/>
    <property type="evidence" value="ECO:0007669"/>
    <property type="project" value="InterPro"/>
</dbReference>
<keyword evidence="3 6" id="KW-0326">Glycosidase</keyword>
<evidence type="ECO:0000313" key="10">
    <source>
        <dbReference type="EMBL" id="AJO24441.1"/>
    </source>
</evidence>
<reference evidence="10" key="1">
    <citation type="submission" date="2015-01" db="EMBL/GenBank/DDBJ databases">
        <title>Comparative genome analysis of Bacillus coagulans HM-08, Clostridium butyricum HM-68, Bacillus subtilis HM-66 and Bacillus licheniformis BL-09.</title>
        <authorList>
            <person name="Zhang H."/>
        </authorList>
    </citation>
    <scope>NUCLEOTIDE SEQUENCE [LARGE SCALE GENOMIC DNA]</scope>
    <source>
        <strain evidence="10">HM-08</strain>
    </source>
</reference>
<dbReference type="Gene3D" id="2.60.40.1180">
    <property type="entry name" value="Golgi alpha-mannosidase II"/>
    <property type="match status" value="2"/>
</dbReference>
<evidence type="ECO:0000259" key="7">
    <source>
        <dbReference type="Pfam" id="PF01055"/>
    </source>
</evidence>
<organism evidence="11 13">
    <name type="scientific">Heyndrickxia coagulans</name>
    <name type="common">Weizmannia coagulans</name>
    <dbReference type="NCBI Taxonomy" id="1398"/>
    <lineage>
        <taxon>Bacteria</taxon>
        <taxon>Bacillati</taxon>
        <taxon>Bacillota</taxon>
        <taxon>Bacilli</taxon>
        <taxon>Bacillales</taxon>
        <taxon>Bacillaceae</taxon>
        <taxon>Heyndrickxia</taxon>
    </lineage>
</organism>
<dbReference type="EC" id="3.2.1.177" evidence="5"/>
<reference evidence="13" key="4">
    <citation type="submission" date="2016-01" db="EMBL/GenBank/DDBJ databases">
        <authorList>
            <person name="Mitreva M."/>
            <person name="Pepin K.H."/>
            <person name="Mihindukulasuriya K.A."/>
            <person name="Fulton R."/>
            <person name="Fronick C."/>
            <person name="O'Laughlin M."/>
            <person name="Miner T."/>
            <person name="Herter B."/>
            <person name="Rosa B.A."/>
            <person name="Cordes M."/>
            <person name="Tomlinson C."/>
            <person name="Wollam A."/>
            <person name="Palsikar V.B."/>
            <person name="Mardis E.R."/>
            <person name="Wilson R.K."/>
        </authorList>
    </citation>
    <scope>NUCLEOTIDE SEQUENCE [LARGE SCALE GENOMIC DNA]</scope>
    <source>
        <strain evidence="13">GED7749B</strain>
    </source>
</reference>
<comment type="similarity">
    <text evidence="1 6">Belongs to the glycosyl hydrolase 31 family.</text>
</comment>
<comment type="catalytic activity">
    <reaction evidence="4">
        <text>Hydrolysis of terminal, non-reducing alpha-D-xylose residues with release of alpha-D-xylose.</text>
        <dbReference type="EC" id="3.2.1.177"/>
    </reaction>
</comment>
<evidence type="ECO:0000256" key="2">
    <source>
        <dbReference type="ARBA" id="ARBA00022801"/>
    </source>
</evidence>
<dbReference type="InterPro" id="IPR025887">
    <property type="entry name" value="Glyco_hydro_31_N_dom"/>
</dbReference>
<dbReference type="NCBIfam" id="NF007940">
    <property type="entry name" value="PRK10658.1"/>
    <property type="match status" value="1"/>
</dbReference>
<dbReference type="SUPFAM" id="SSF74650">
    <property type="entry name" value="Galactose mutarotase-like"/>
    <property type="match status" value="1"/>
</dbReference>
<dbReference type="EMBL" id="CP010525">
    <property type="protein sequence ID" value="AJO24441.1"/>
    <property type="molecule type" value="Genomic_DNA"/>
</dbReference>
<dbReference type="PANTHER" id="PTHR43053:SF4">
    <property type="entry name" value="MYOGENESIS-REGULATING GLYCOSIDASE"/>
    <property type="match status" value="1"/>
</dbReference>
<feature type="domain" description="Glycoside hydrolase family 31 TIM barrel" evidence="7">
    <location>
        <begin position="258"/>
        <end position="572"/>
    </location>
</feature>
<feature type="domain" description="Glycosyl hydrolase family 31 C-terminal" evidence="9">
    <location>
        <begin position="581"/>
        <end position="666"/>
    </location>
</feature>
<evidence type="ECO:0000313" key="11">
    <source>
        <dbReference type="EMBL" id="KWZ85134.1"/>
    </source>
</evidence>
<dbReference type="FunFam" id="3.20.20.80:FF:000053">
    <property type="entry name" value="Alpha-xylosidase YicI"/>
    <property type="match status" value="1"/>
</dbReference>
<dbReference type="Pfam" id="PF01055">
    <property type="entry name" value="Glyco_hydro_31_2nd"/>
    <property type="match status" value="1"/>
</dbReference>
<dbReference type="InterPro" id="IPR000322">
    <property type="entry name" value="Glyco_hydro_31_TIM"/>
</dbReference>
<dbReference type="RefSeq" id="WP_063613105.1">
    <property type="nucleotide sequence ID" value="NZ_CP010525.1"/>
</dbReference>
<keyword evidence="2 6" id="KW-0378">Hydrolase</keyword>
<reference evidence="12" key="2">
    <citation type="submission" date="2015-01" db="EMBL/GenBank/DDBJ databases">
        <title>Comparative genome analysis of Bacillus coagulans HM-08, Clostridium butyricum HM-68, Bacillus subtilis HM-66 and Bacillus paralicheniformis BL-09.</title>
        <authorList>
            <person name="Zhang H."/>
        </authorList>
    </citation>
    <scope>NUCLEOTIDE SEQUENCE [LARGE SCALE GENOMIC DNA]</scope>
    <source>
        <strain evidence="12">HM-08</strain>
    </source>
</reference>